<keyword evidence="1" id="KW-0805">Transcription regulation</keyword>
<dbReference type="EMBL" id="JBICRM010000034">
    <property type="protein sequence ID" value="MFG1709263.1"/>
    <property type="molecule type" value="Genomic_DNA"/>
</dbReference>
<name>A0ABW7APD5_9ACTN</name>
<gene>
    <name evidence="5" type="ORF">ACFLIM_39335</name>
</gene>
<evidence type="ECO:0000313" key="6">
    <source>
        <dbReference type="Proteomes" id="UP001603978"/>
    </source>
</evidence>
<reference evidence="5 6" key="1">
    <citation type="submission" date="2024-10" db="EMBL/GenBank/DDBJ databases">
        <authorList>
            <person name="Topkara A.R."/>
            <person name="Saygin H."/>
        </authorList>
    </citation>
    <scope>NUCLEOTIDE SEQUENCE [LARGE SCALE GENOMIC DNA]</scope>
    <source>
        <strain evidence="5 6">M3C6</strain>
    </source>
</reference>
<dbReference type="PANTHER" id="PTHR44846:SF17">
    <property type="entry name" value="GNTR-FAMILY TRANSCRIPTIONAL REGULATOR"/>
    <property type="match status" value="1"/>
</dbReference>
<protein>
    <submittedName>
        <fullName evidence="5">GntR family transcriptional regulator</fullName>
    </submittedName>
</protein>
<evidence type="ECO:0000256" key="1">
    <source>
        <dbReference type="ARBA" id="ARBA00023015"/>
    </source>
</evidence>
<evidence type="ECO:0000256" key="3">
    <source>
        <dbReference type="ARBA" id="ARBA00023163"/>
    </source>
</evidence>
<dbReference type="RefSeq" id="WP_393173869.1">
    <property type="nucleotide sequence ID" value="NZ_JBICRM010000034.1"/>
</dbReference>
<dbReference type="Proteomes" id="UP001603978">
    <property type="component" value="Unassembled WGS sequence"/>
</dbReference>
<sequence length="251" mass="27005">MTSRREEIANDLRELINNGTYAPGDVLPNQAAMMANYDASSATVSAAVKALRDEGSVWRKANRGLIVQDTRPLYIHLSMTTPPSNGLGPWETACRNAGRTGNMQLISVTRVPADADVARALQLSVGATVVRRDRHALVDGQAVMLDTAYYPLAVVDDTPVAGSGKVDGGILAALIAFGVLDPATARVRELIGARTATKDEADTLRLRPGVSVLTAERVTRDGEAQPVELLHRAANERRIRFQTDDLPLRSI</sequence>
<evidence type="ECO:0000313" key="5">
    <source>
        <dbReference type="EMBL" id="MFG1709263.1"/>
    </source>
</evidence>
<keyword evidence="2" id="KW-0238">DNA-binding</keyword>
<dbReference type="Pfam" id="PF07702">
    <property type="entry name" value="UTRA"/>
    <property type="match status" value="1"/>
</dbReference>
<evidence type="ECO:0000256" key="2">
    <source>
        <dbReference type="ARBA" id="ARBA00023125"/>
    </source>
</evidence>
<dbReference type="PANTHER" id="PTHR44846">
    <property type="entry name" value="MANNOSYL-D-GLYCERATE TRANSPORT/METABOLISM SYSTEM REPRESSOR MNGR-RELATED"/>
    <property type="match status" value="1"/>
</dbReference>
<dbReference type="Pfam" id="PF00392">
    <property type="entry name" value="GntR"/>
    <property type="match status" value="1"/>
</dbReference>
<dbReference type="SMART" id="SM00345">
    <property type="entry name" value="HTH_GNTR"/>
    <property type="match status" value="1"/>
</dbReference>
<evidence type="ECO:0000259" key="4">
    <source>
        <dbReference type="PROSITE" id="PS50949"/>
    </source>
</evidence>
<dbReference type="PROSITE" id="PS50949">
    <property type="entry name" value="HTH_GNTR"/>
    <property type="match status" value="1"/>
</dbReference>
<dbReference type="Gene3D" id="3.40.1410.10">
    <property type="entry name" value="Chorismate lyase-like"/>
    <property type="match status" value="1"/>
</dbReference>
<comment type="caution">
    <text evidence="5">The sequence shown here is derived from an EMBL/GenBank/DDBJ whole genome shotgun (WGS) entry which is preliminary data.</text>
</comment>
<keyword evidence="3" id="KW-0804">Transcription</keyword>
<accession>A0ABW7APD5</accession>
<dbReference type="InterPro" id="IPR011663">
    <property type="entry name" value="UTRA"/>
</dbReference>
<dbReference type="SMART" id="SM00866">
    <property type="entry name" value="UTRA"/>
    <property type="match status" value="1"/>
</dbReference>
<dbReference type="InterPro" id="IPR036388">
    <property type="entry name" value="WH-like_DNA-bd_sf"/>
</dbReference>
<dbReference type="InterPro" id="IPR028978">
    <property type="entry name" value="Chorismate_lyase_/UTRA_dom_sf"/>
</dbReference>
<dbReference type="InterPro" id="IPR036390">
    <property type="entry name" value="WH_DNA-bd_sf"/>
</dbReference>
<feature type="domain" description="HTH gntR-type" evidence="4">
    <location>
        <begin position="2"/>
        <end position="70"/>
    </location>
</feature>
<dbReference type="InterPro" id="IPR000524">
    <property type="entry name" value="Tscrpt_reg_HTH_GntR"/>
</dbReference>
<dbReference type="SUPFAM" id="SSF46785">
    <property type="entry name" value="Winged helix' DNA-binding domain"/>
    <property type="match status" value="1"/>
</dbReference>
<proteinExistence type="predicted"/>
<organism evidence="5 6">
    <name type="scientific">Nonomuraea marmarensis</name>
    <dbReference type="NCBI Taxonomy" id="3351344"/>
    <lineage>
        <taxon>Bacteria</taxon>
        <taxon>Bacillati</taxon>
        <taxon>Actinomycetota</taxon>
        <taxon>Actinomycetes</taxon>
        <taxon>Streptosporangiales</taxon>
        <taxon>Streptosporangiaceae</taxon>
        <taxon>Nonomuraea</taxon>
    </lineage>
</organism>
<dbReference type="Gene3D" id="1.10.10.10">
    <property type="entry name" value="Winged helix-like DNA-binding domain superfamily/Winged helix DNA-binding domain"/>
    <property type="match status" value="1"/>
</dbReference>
<dbReference type="InterPro" id="IPR050679">
    <property type="entry name" value="Bact_HTH_transcr_reg"/>
</dbReference>
<dbReference type="SUPFAM" id="SSF64288">
    <property type="entry name" value="Chorismate lyase-like"/>
    <property type="match status" value="1"/>
</dbReference>
<keyword evidence="6" id="KW-1185">Reference proteome</keyword>